<organism evidence="2 3">
    <name type="scientific">Splendidivirga corallicola</name>
    <dbReference type="NCBI Taxonomy" id="3051826"/>
    <lineage>
        <taxon>Bacteria</taxon>
        <taxon>Pseudomonadati</taxon>
        <taxon>Bacteroidota</taxon>
        <taxon>Cytophagia</taxon>
        <taxon>Cytophagales</taxon>
        <taxon>Splendidivirgaceae</taxon>
        <taxon>Splendidivirga</taxon>
    </lineage>
</organism>
<name>A0ABT8KWH8_9BACT</name>
<keyword evidence="1" id="KW-0472">Membrane</keyword>
<keyword evidence="3" id="KW-1185">Reference proteome</keyword>
<feature type="transmembrane region" description="Helical" evidence="1">
    <location>
        <begin position="281"/>
        <end position="299"/>
    </location>
</feature>
<dbReference type="RefSeq" id="WP_346754771.1">
    <property type="nucleotide sequence ID" value="NZ_JAUJEA010000013.1"/>
</dbReference>
<reference evidence="2" key="1">
    <citation type="submission" date="2023-06" db="EMBL/GenBank/DDBJ databases">
        <title>Genomic of Parafulvivirga corallium.</title>
        <authorList>
            <person name="Wang G."/>
        </authorList>
    </citation>
    <scope>NUCLEOTIDE SEQUENCE</scope>
    <source>
        <strain evidence="2">BMA10</strain>
    </source>
</reference>
<proteinExistence type="predicted"/>
<feature type="transmembrane region" description="Helical" evidence="1">
    <location>
        <begin position="7"/>
        <end position="27"/>
    </location>
</feature>
<gene>
    <name evidence="2" type="ORF">QQ008_25380</name>
</gene>
<accession>A0ABT8KWH8</accession>
<evidence type="ECO:0000313" key="2">
    <source>
        <dbReference type="EMBL" id="MDN5204748.1"/>
    </source>
</evidence>
<sequence length="416" mass="48885">MKNRNHVLTVVAIIAILAILAIFIYYYKRDGRKSYSWTETYKIDEKQPYGAYIISELLKGTSDDHTFEVSKKAIRNYDFGAYKGTSNYVFIGSRLFYSEVDLDSLLSFVSKGNNAFISCEDSPSVASILDYLLDIDCDHYFWFVEDDAVDLNLPEYALTANKKYEIDHIKRYKRYTQSWLTFDSLDCDTNIRILGYVNDDNPNFIEVPYGQGFFYIHSVPDAFSNLHMAHEPGLVYAEKVFSYLPEGNIYWDEYSKLPNLSNDSNRGQQESPFKYILSQPGLRWAWYLLLSLVLLYLVFQAKRKQRTIPVIESNTNTSIEFTETIGRLYFQQNNHRKLGLLKMKLFLEYIRNHYHINTNEIDENLIQKIVTKSEVPFESVERIFRMYNRINKITEVSEELLINFHEAIQAFYQNCK</sequence>
<protein>
    <recommendedName>
        <fullName evidence="4">DUF4350 domain-containing protein</fullName>
    </recommendedName>
</protein>
<evidence type="ECO:0008006" key="4">
    <source>
        <dbReference type="Google" id="ProtNLM"/>
    </source>
</evidence>
<dbReference type="Proteomes" id="UP001172082">
    <property type="component" value="Unassembled WGS sequence"/>
</dbReference>
<dbReference type="EMBL" id="JAUJEA010000013">
    <property type="protein sequence ID" value="MDN5204748.1"/>
    <property type="molecule type" value="Genomic_DNA"/>
</dbReference>
<comment type="caution">
    <text evidence="2">The sequence shown here is derived from an EMBL/GenBank/DDBJ whole genome shotgun (WGS) entry which is preliminary data.</text>
</comment>
<evidence type="ECO:0000256" key="1">
    <source>
        <dbReference type="SAM" id="Phobius"/>
    </source>
</evidence>
<keyword evidence="1" id="KW-0812">Transmembrane</keyword>
<keyword evidence="1" id="KW-1133">Transmembrane helix</keyword>
<evidence type="ECO:0000313" key="3">
    <source>
        <dbReference type="Proteomes" id="UP001172082"/>
    </source>
</evidence>